<dbReference type="InterPro" id="IPR050353">
    <property type="entry name" value="PyrK_electron_transfer"/>
</dbReference>
<dbReference type="InterPro" id="IPR017938">
    <property type="entry name" value="Riboflavin_synthase-like_b-brl"/>
</dbReference>
<dbReference type="Pfam" id="PF00175">
    <property type="entry name" value="NAD_binding_1"/>
    <property type="match status" value="1"/>
</dbReference>
<organism evidence="2 3">
    <name type="scientific">Leptospirillum ferriphilum YSK</name>
    <dbReference type="NCBI Taxonomy" id="1441628"/>
    <lineage>
        <taxon>Bacteria</taxon>
        <taxon>Pseudomonadati</taxon>
        <taxon>Nitrospirota</taxon>
        <taxon>Nitrospiria</taxon>
        <taxon>Nitrospirales</taxon>
        <taxon>Nitrospiraceae</taxon>
        <taxon>Leptospirillum</taxon>
    </lineage>
</organism>
<dbReference type="PANTHER" id="PTHR43513:SF3">
    <property type="entry name" value="DIHYDROOROTATE DEHYDROGENASE B (NAD(+)), ELECTRON TRANSFER SUBUNIT-RELATED"/>
    <property type="match status" value="1"/>
</dbReference>
<reference evidence="3" key="1">
    <citation type="submission" date="2014-02" db="EMBL/GenBank/DDBJ databases">
        <title>Complete genome sequence and comparative genomic analysis of the nitrogen-fixing bacterium Leptospirillum ferriphilum YSK.</title>
        <authorList>
            <person name="Guo X."/>
            <person name="Yin H."/>
            <person name="Liang Y."/>
            <person name="Hu Q."/>
            <person name="Ma L."/>
            <person name="Xiao Y."/>
            <person name="Zhang X."/>
            <person name="Qiu G."/>
            <person name="Liu X."/>
        </authorList>
    </citation>
    <scope>NUCLEOTIDE SEQUENCE [LARGE SCALE GENOMIC DNA]</scope>
    <source>
        <strain evidence="3">YSK</strain>
    </source>
</reference>
<gene>
    <name evidence="2" type="ORF">Y981_01645</name>
</gene>
<dbReference type="InterPro" id="IPR017927">
    <property type="entry name" value="FAD-bd_FR_type"/>
</dbReference>
<reference evidence="2 3" key="2">
    <citation type="journal article" date="2015" name="Biomed. Res. Int.">
        <title>Effects of Arsenite Resistance on the Growth and Functional Gene Expression of Leptospirillum ferriphilum and Acidithiobacillus thiooxidans in Pure Culture and Coculture.</title>
        <authorList>
            <person name="Jiang H."/>
            <person name="Liang Y."/>
            <person name="Yin H."/>
            <person name="Xiao Y."/>
            <person name="Guo X."/>
            <person name="Xu Y."/>
            <person name="Hu Q."/>
            <person name="Liu H."/>
            <person name="Liu X."/>
        </authorList>
    </citation>
    <scope>NUCLEOTIDE SEQUENCE [LARGE SCALE GENOMIC DNA]</scope>
    <source>
        <strain evidence="2 3">YSK</strain>
    </source>
</reference>
<evidence type="ECO:0000259" key="1">
    <source>
        <dbReference type="PROSITE" id="PS51384"/>
    </source>
</evidence>
<dbReference type="InterPro" id="IPR012165">
    <property type="entry name" value="Cyt_c3_hydrogenase_gsu"/>
</dbReference>
<dbReference type="PANTHER" id="PTHR43513">
    <property type="entry name" value="DIHYDROOROTATE DEHYDROGENASE B (NAD(+)), ELECTRON TRANSFER SUBUNIT"/>
    <property type="match status" value="1"/>
</dbReference>
<dbReference type="InterPro" id="IPR039261">
    <property type="entry name" value="FNR_nucleotide-bd"/>
</dbReference>
<evidence type="ECO:0000313" key="3">
    <source>
        <dbReference type="Proteomes" id="UP000027059"/>
    </source>
</evidence>
<dbReference type="InterPro" id="IPR001433">
    <property type="entry name" value="OxRdtase_FAD/NAD-bd"/>
</dbReference>
<protein>
    <submittedName>
        <fullName evidence="2">Oxidoreductase</fullName>
    </submittedName>
</protein>
<dbReference type="SUPFAM" id="SSF52343">
    <property type="entry name" value="Ferredoxin reductase-like, C-terminal NADP-linked domain"/>
    <property type="match status" value="1"/>
</dbReference>
<dbReference type="Proteomes" id="UP000027059">
    <property type="component" value="Chromosome"/>
</dbReference>
<dbReference type="HOGENOM" id="CLU_1208595_0_0_0"/>
<dbReference type="GO" id="GO:0050660">
    <property type="term" value="F:flavin adenine dinucleotide binding"/>
    <property type="evidence" value="ECO:0007669"/>
    <property type="project" value="InterPro"/>
</dbReference>
<evidence type="ECO:0000313" key="2">
    <source>
        <dbReference type="EMBL" id="AIA29990.1"/>
    </source>
</evidence>
<dbReference type="PIRSF" id="PIRSF006816">
    <property type="entry name" value="Cyc3_hyd_g"/>
    <property type="match status" value="1"/>
</dbReference>
<dbReference type="GO" id="GO:0006221">
    <property type="term" value="P:pyrimidine nucleotide biosynthetic process"/>
    <property type="evidence" value="ECO:0007669"/>
    <property type="project" value="InterPro"/>
</dbReference>
<dbReference type="Gene3D" id="2.40.30.10">
    <property type="entry name" value="Translation factors"/>
    <property type="match status" value="1"/>
</dbReference>
<dbReference type="KEGG" id="lfp:Y981_01645"/>
<accession>A0A059XSE4</accession>
<dbReference type="SUPFAM" id="SSF63380">
    <property type="entry name" value="Riboflavin synthase domain-like"/>
    <property type="match status" value="1"/>
</dbReference>
<dbReference type="GO" id="GO:0051537">
    <property type="term" value="F:2 iron, 2 sulfur cluster binding"/>
    <property type="evidence" value="ECO:0007669"/>
    <property type="project" value="InterPro"/>
</dbReference>
<sequence length="229" mass="25603">MVSSPLREYPISRIVPFEKDVRLFEFDCSGDPFVFLPGQFIAVPGANGKSAYFAVASTPGKSDRFEILVKNMNPLTEELFGKRVGETLSLQGPLGKGFPLDPYKGMNLLFVGVGTAIAPLRSTLLAALDRREEFNRIELYFGTLTPNHIYFGEEMASWHERGATVHITVTYPDETWDSHSGFVQEILRQCPDPLHETVVYLCGMKEMVEDTIGVLKGRMVPESLILQNI</sequence>
<dbReference type="EMBL" id="CP007243">
    <property type="protein sequence ID" value="AIA29990.1"/>
    <property type="molecule type" value="Genomic_DNA"/>
</dbReference>
<name>A0A059XSE4_9BACT</name>
<keyword evidence="3" id="KW-1185">Reference proteome</keyword>
<feature type="domain" description="FAD-binding FR-type" evidence="1">
    <location>
        <begin position="4"/>
        <end position="100"/>
    </location>
</feature>
<proteinExistence type="predicted"/>
<dbReference type="GO" id="GO:0016491">
    <property type="term" value="F:oxidoreductase activity"/>
    <property type="evidence" value="ECO:0007669"/>
    <property type="project" value="InterPro"/>
</dbReference>
<dbReference type="Gene3D" id="3.40.50.80">
    <property type="entry name" value="Nucleotide-binding domain of ferredoxin-NADP reductase (FNR) module"/>
    <property type="match status" value="1"/>
</dbReference>
<dbReference type="AlphaFoldDB" id="A0A059XSE4"/>
<dbReference type="PROSITE" id="PS51384">
    <property type="entry name" value="FAD_FR"/>
    <property type="match status" value="1"/>
</dbReference>